<dbReference type="SUPFAM" id="SSF55874">
    <property type="entry name" value="ATPase domain of HSP90 chaperone/DNA topoisomerase II/histidine kinase"/>
    <property type="match status" value="1"/>
</dbReference>
<evidence type="ECO:0000313" key="12">
    <source>
        <dbReference type="Proteomes" id="UP000422572"/>
    </source>
</evidence>
<dbReference type="Proteomes" id="UP000422572">
    <property type="component" value="Chromosome"/>
</dbReference>
<feature type="domain" description="Histidine kinase/HSP90-like ATPase" evidence="10">
    <location>
        <begin position="306"/>
        <end position="401"/>
    </location>
</feature>
<keyword evidence="2" id="KW-1003">Cell membrane</keyword>
<accession>A0A6I6FM92</accession>
<dbReference type="CDD" id="cd16917">
    <property type="entry name" value="HATPase_UhpB-NarQ-NarX-like"/>
    <property type="match status" value="1"/>
</dbReference>
<comment type="subcellular location">
    <subcellularLocation>
        <location evidence="1">Cell membrane</location>
        <topology evidence="1">Multi-pass membrane protein</topology>
    </subcellularLocation>
</comment>
<dbReference type="Gene3D" id="3.30.565.10">
    <property type="entry name" value="Histidine kinase-like ATPase, C-terminal domain"/>
    <property type="match status" value="1"/>
</dbReference>
<evidence type="ECO:0000256" key="5">
    <source>
        <dbReference type="ARBA" id="ARBA00022777"/>
    </source>
</evidence>
<organism evidence="11 12">
    <name type="scientific">Streptomyces ficellus</name>
    <dbReference type="NCBI Taxonomy" id="1977088"/>
    <lineage>
        <taxon>Bacteria</taxon>
        <taxon>Bacillati</taxon>
        <taxon>Actinomycetota</taxon>
        <taxon>Actinomycetes</taxon>
        <taxon>Kitasatosporales</taxon>
        <taxon>Streptomycetaceae</taxon>
        <taxon>Streptomyces</taxon>
    </lineage>
</organism>
<dbReference type="InterPro" id="IPR050482">
    <property type="entry name" value="Sensor_HK_TwoCompSys"/>
</dbReference>
<keyword evidence="3" id="KW-0808">Transferase</keyword>
<evidence type="ECO:0000256" key="7">
    <source>
        <dbReference type="ARBA" id="ARBA00023012"/>
    </source>
</evidence>
<sequence>MSGTLITATLVERAERRLRAERPAPVTREAPATPATPEAPRAADRGGRPGNPDHFDRFAAALTEGLSRAAVTARAVRGAPRPGRSAPAPRTGPVRGRYQAEETLRRFRARLEEHPDAPPAGAATGSAAERDALLGLAHRVVRRLAGDPDTPTGPAPQPPAPHLAPERLLTASLLLAECAVRCGGAAEDVLPAVRDVFSAAVREASGTRDLWQERRALAREVHDRVSGPLTAALRGLDGGGRPAADALRGVLTQAADGARDIVAGLHRRTPVPGLRGALDDVRALAEARGLSVEWSLTGDEAGLPELFRRELALVVREALLNAVAHASANRVVVTTRITRRWAHTHIQDDGTGFDVAHTLGSRPAHGLRAMSERMESVGGRLAIRSAAGGGTRVDIHLPRYRPVQRTIHQLAEKRSCHA</sequence>
<dbReference type="PANTHER" id="PTHR24421:SF37">
    <property type="entry name" value="SENSOR HISTIDINE KINASE NARS"/>
    <property type="match status" value="1"/>
</dbReference>
<keyword evidence="5" id="KW-0418">Kinase</keyword>
<feature type="compositionally biased region" description="Low complexity" evidence="9">
    <location>
        <begin position="72"/>
        <end position="93"/>
    </location>
</feature>
<evidence type="ECO:0000256" key="1">
    <source>
        <dbReference type="ARBA" id="ARBA00004651"/>
    </source>
</evidence>
<dbReference type="InterPro" id="IPR036890">
    <property type="entry name" value="HATPase_C_sf"/>
</dbReference>
<protein>
    <recommendedName>
        <fullName evidence="10">Histidine kinase/HSP90-like ATPase domain-containing protein</fullName>
    </recommendedName>
</protein>
<dbReference type="GO" id="GO:0005886">
    <property type="term" value="C:plasma membrane"/>
    <property type="evidence" value="ECO:0007669"/>
    <property type="project" value="UniProtKB-SubCell"/>
</dbReference>
<proteinExistence type="predicted"/>
<keyword evidence="6" id="KW-1133">Transmembrane helix</keyword>
<dbReference type="PANTHER" id="PTHR24421">
    <property type="entry name" value="NITRATE/NITRITE SENSOR PROTEIN NARX-RELATED"/>
    <property type="match status" value="1"/>
</dbReference>
<dbReference type="SMART" id="SM00387">
    <property type="entry name" value="HATPase_c"/>
    <property type="match status" value="1"/>
</dbReference>
<feature type="compositionally biased region" description="Basic and acidic residues" evidence="9">
    <location>
        <begin position="41"/>
        <end position="56"/>
    </location>
</feature>
<name>A0A6I6FM92_9ACTN</name>
<feature type="compositionally biased region" description="Low complexity" evidence="9">
    <location>
        <begin position="23"/>
        <end position="40"/>
    </location>
</feature>
<feature type="region of interest" description="Disordered" evidence="9">
    <location>
        <begin position="1"/>
        <end position="56"/>
    </location>
</feature>
<dbReference type="GO" id="GO:0000160">
    <property type="term" value="P:phosphorelay signal transduction system"/>
    <property type="evidence" value="ECO:0007669"/>
    <property type="project" value="UniProtKB-KW"/>
</dbReference>
<dbReference type="RefSeq" id="WP_156693846.1">
    <property type="nucleotide sequence ID" value="NZ_CP034279.1"/>
</dbReference>
<evidence type="ECO:0000256" key="3">
    <source>
        <dbReference type="ARBA" id="ARBA00022679"/>
    </source>
</evidence>
<keyword evidence="12" id="KW-1185">Reference proteome</keyword>
<evidence type="ECO:0000259" key="10">
    <source>
        <dbReference type="SMART" id="SM00387"/>
    </source>
</evidence>
<keyword evidence="7" id="KW-0902">Two-component regulatory system</keyword>
<evidence type="ECO:0000256" key="8">
    <source>
        <dbReference type="ARBA" id="ARBA00023136"/>
    </source>
</evidence>
<evidence type="ECO:0000256" key="6">
    <source>
        <dbReference type="ARBA" id="ARBA00022989"/>
    </source>
</evidence>
<evidence type="ECO:0000256" key="4">
    <source>
        <dbReference type="ARBA" id="ARBA00022692"/>
    </source>
</evidence>
<dbReference type="Pfam" id="PF02518">
    <property type="entry name" value="HATPase_c"/>
    <property type="match status" value="1"/>
</dbReference>
<evidence type="ECO:0000256" key="2">
    <source>
        <dbReference type="ARBA" id="ARBA00022475"/>
    </source>
</evidence>
<dbReference type="EMBL" id="CP034279">
    <property type="protein sequence ID" value="QGV80119.1"/>
    <property type="molecule type" value="Genomic_DNA"/>
</dbReference>
<feature type="region of interest" description="Disordered" evidence="9">
    <location>
        <begin position="72"/>
        <end position="99"/>
    </location>
</feature>
<dbReference type="GO" id="GO:0016301">
    <property type="term" value="F:kinase activity"/>
    <property type="evidence" value="ECO:0007669"/>
    <property type="project" value="UniProtKB-KW"/>
</dbReference>
<evidence type="ECO:0000313" key="11">
    <source>
        <dbReference type="EMBL" id="QGV80119.1"/>
    </source>
</evidence>
<reference evidence="11 12" key="1">
    <citation type="submission" date="2018-12" db="EMBL/GenBank/DDBJ databases">
        <title>Complete genome sequence of Streptomyces ficellus NRRL8067, the producer of ficellomycin, feldamycin and nojirimycin.</title>
        <authorList>
            <person name="Zhang H."/>
            <person name="Yue R."/>
            <person name="Liu Y."/>
            <person name="Li M."/>
            <person name="Mu H."/>
            <person name="Zhang J."/>
        </authorList>
    </citation>
    <scope>NUCLEOTIDE SEQUENCE [LARGE SCALE GENOMIC DNA]</scope>
    <source>
        <strain evidence="11 12">NRRL 8067</strain>
    </source>
</reference>
<keyword evidence="8" id="KW-0472">Membrane</keyword>
<dbReference type="InterPro" id="IPR003594">
    <property type="entry name" value="HATPase_dom"/>
</dbReference>
<dbReference type="OrthoDB" id="144293at2"/>
<dbReference type="AlphaFoldDB" id="A0A6I6FM92"/>
<feature type="compositionally biased region" description="Basic and acidic residues" evidence="9">
    <location>
        <begin position="12"/>
        <end position="22"/>
    </location>
</feature>
<gene>
    <name evidence="11" type="ORF">EIZ62_19160</name>
</gene>
<keyword evidence="4" id="KW-0812">Transmembrane</keyword>
<dbReference type="KEGG" id="sfic:EIZ62_19160"/>
<evidence type="ECO:0000256" key="9">
    <source>
        <dbReference type="SAM" id="MobiDB-lite"/>
    </source>
</evidence>